<accession>A0A934UTU4</accession>
<reference evidence="1" key="1">
    <citation type="submission" date="2020-12" db="EMBL/GenBank/DDBJ databases">
        <title>Ramlibacter sp. nov., isolated from a freshwater alga, Cryptomonas.</title>
        <authorList>
            <person name="Kim H.M."/>
            <person name="Jeon C.O."/>
        </authorList>
    </citation>
    <scope>NUCLEOTIDE SEQUENCE</scope>
    <source>
        <strain evidence="1">CrO1</strain>
    </source>
</reference>
<keyword evidence="2" id="KW-1185">Reference proteome</keyword>
<protein>
    <submittedName>
        <fullName evidence="1">Uncharacterized protein</fullName>
    </submittedName>
</protein>
<evidence type="ECO:0000313" key="1">
    <source>
        <dbReference type="EMBL" id="MBK0394882.1"/>
    </source>
</evidence>
<dbReference type="InterPro" id="IPR029787">
    <property type="entry name" value="Nucleotide_cyclase"/>
</dbReference>
<dbReference type="Gene3D" id="3.30.70.1230">
    <property type="entry name" value="Nucleotide cyclase"/>
    <property type="match status" value="1"/>
</dbReference>
<dbReference type="AlphaFoldDB" id="A0A934UTU4"/>
<dbReference type="EMBL" id="JAEDAO010000001">
    <property type="protein sequence ID" value="MBK0394882.1"/>
    <property type="molecule type" value="Genomic_DNA"/>
</dbReference>
<dbReference type="RefSeq" id="WP_200789964.1">
    <property type="nucleotide sequence ID" value="NZ_JAEDAO010000001.1"/>
</dbReference>
<comment type="caution">
    <text evidence="1">The sequence shown here is derived from an EMBL/GenBank/DDBJ whole genome shotgun (WGS) entry which is preliminary data.</text>
</comment>
<dbReference type="Proteomes" id="UP000617041">
    <property type="component" value="Unassembled WGS sequence"/>
</dbReference>
<name>A0A934UTU4_9BURK</name>
<gene>
    <name evidence="1" type="ORF">I8E28_19920</name>
</gene>
<evidence type="ECO:0000313" key="2">
    <source>
        <dbReference type="Proteomes" id="UP000617041"/>
    </source>
</evidence>
<sequence length="211" mass="22101">MIRVEEKSSLLDEFSGQVQRHFPASVWRSLFEDGTGHAQFGTAARTIVAIECEQAGPTTRTSLVAAVNQAARVHGGRIDPCAGEFILVSCPTTSGALGIALAVQRTARTRLRMGIVTGRCTVARAHVDGQDFLVLLGKERARAEKLAGAAPAGTVQIDPDAFVAAGGYIDEALGSCVVIAEYDGDVLRDVTLTVPPDSSAEFSTFAGLGLT</sequence>
<organism evidence="1 2">
    <name type="scientific">Ramlibacter algicola</name>
    <dbReference type="NCBI Taxonomy" id="2795217"/>
    <lineage>
        <taxon>Bacteria</taxon>
        <taxon>Pseudomonadati</taxon>
        <taxon>Pseudomonadota</taxon>
        <taxon>Betaproteobacteria</taxon>
        <taxon>Burkholderiales</taxon>
        <taxon>Comamonadaceae</taxon>
        <taxon>Ramlibacter</taxon>
    </lineage>
</organism>
<dbReference type="SUPFAM" id="SSF55073">
    <property type="entry name" value="Nucleotide cyclase"/>
    <property type="match status" value="1"/>
</dbReference>
<proteinExistence type="predicted"/>